<evidence type="ECO:0000256" key="5">
    <source>
        <dbReference type="ARBA" id="ARBA00055538"/>
    </source>
</evidence>
<proteinExistence type="inferred from homology"/>
<dbReference type="PANTHER" id="PTHR30024">
    <property type="entry name" value="ALIPHATIC SULFONATES-BINDING PROTEIN-RELATED"/>
    <property type="match status" value="1"/>
</dbReference>
<evidence type="ECO:0000256" key="3">
    <source>
        <dbReference type="ARBA" id="ARBA00022448"/>
    </source>
</evidence>
<dbReference type="GO" id="GO:0016020">
    <property type="term" value="C:membrane"/>
    <property type="evidence" value="ECO:0007669"/>
    <property type="project" value="InterPro"/>
</dbReference>
<accession>A0A9E6ZHZ4</accession>
<comment type="function">
    <text evidence="5">Part of a binding-protein-dependent transport system for aliphatic sulfonates. Putative binding protein.</text>
</comment>
<dbReference type="PANTHER" id="PTHR30024:SF42">
    <property type="entry name" value="ALIPHATIC SULFONATES-BINDING PROTEIN-RELATED"/>
    <property type="match status" value="1"/>
</dbReference>
<evidence type="ECO:0000256" key="6">
    <source>
        <dbReference type="ARBA" id="ARBA00070228"/>
    </source>
</evidence>
<dbReference type="FunFam" id="3.40.190.10:FF:000050">
    <property type="entry name" value="Sulfonate ABC transporter substrate-binding protein"/>
    <property type="match status" value="1"/>
</dbReference>
<evidence type="ECO:0000256" key="1">
    <source>
        <dbReference type="ARBA" id="ARBA00004418"/>
    </source>
</evidence>
<accession>T0BY47</accession>
<dbReference type="OrthoDB" id="286202at2"/>
<sequence length="335" mass="35741">MTGWYKGVLGFAAAATVFAVSGCGNSTTTGNTGTGAATSATDKGTIRIGYQLYGTSGVMMDRGILDKQLEKLGYKVQWIQFPGGPQLLQAMNAGAIDLGETGDTPPIFAQSAGTPLVYLAHEPASPEAEAILVSSQSGIKSVKDLKGKTVAINKGSNVEYMLVQQLQKAGLTFQDITPDYLTPADARAAFQSGKVSAWAIWDPYLASAQDATKSTEIASGSGVTNNYQFYFATKTFAQSHPDIVQDYLNALQQTDTWVKNNKVQAAKFLAPKMDISVKALETSLNRRAYGVEPITNDVVDEQQNIANLFYKLGLIPNAITVKDDVWSGNVGKGTN</sequence>
<dbReference type="NCBIfam" id="TIGR01728">
    <property type="entry name" value="SsuA_fam"/>
    <property type="match status" value="1"/>
</dbReference>
<dbReference type="Gene3D" id="3.40.190.10">
    <property type="entry name" value="Periplasmic binding protein-like II"/>
    <property type="match status" value="2"/>
</dbReference>
<organism evidence="8 9">
    <name type="scientific">Alicyclobacillus acidoterrestris (strain ATCC 49025 / DSM 3922 / CIP 106132 / NCIMB 13137 / GD3B)</name>
    <dbReference type="NCBI Taxonomy" id="1356854"/>
    <lineage>
        <taxon>Bacteria</taxon>
        <taxon>Bacillati</taxon>
        <taxon>Bacillota</taxon>
        <taxon>Bacilli</taxon>
        <taxon>Bacillales</taxon>
        <taxon>Alicyclobacillaceae</taxon>
        <taxon>Alicyclobacillus</taxon>
    </lineage>
</organism>
<dbReference type="SMART" id="SM00062">
    <property type="entry name" value="PBPb"/>
    <property type="match status" value="1"/>
</dbReference>
<dbReference type="InterPro" id="IPR001638">
    <property type="entry name" value="Solute-binding_3/MltF_N"/>
</dbReference>
<dbReference type="eggNOG" id="COG0715">
    <property type="taxonomic scope" value="Bacteria"/>
</dbReference>
<dbReference type="Pfam" id="PF09084">
    <property type="entry name" value="NMT1"/>
    <property type="match status" value="1"/>
</dbReference>
<evidence type="ECO:0000256" key="2">
    <source>
        <dbReference type="ARBA" id="ARBA00010742"/>
    </source>
</evidence>
<dbReference type="RefSeq" id="WP_021296685.1">
    <property type="nucleotide sequence ID" value="NZ_AURB01000133.1"/>
</dbReference>
<dbReference type="CDD" id="cd13557">
    <property type="entry name" value="PBP2_SsuA"/>
    <property type="match status" value="1"/>
</dbReference>
<reference evidence="9" key="1">
    <citation type="journal article" date="2022" name="G3 (Bethesda)">
        <title>Unveiling the complete genome sequence of Alicyclobacillus acidoterrestris DSM 3922T, a taint-producing strain.</title>
        <authorList>
            <person name="Leonardo I.C."/>
            <person name="Barreto Crespo M.T."/>
            <person name="Gaspar F.B."/>
        </authorList>
    </citation>
    <scope>NUCLEOTIDE SEQUENCE [LARGE SCALE GENOMIC DNA]</scope>
    <source>
        <strain evidence="9">DSM 3922</strain>
    </source>
</reference>
<dbReference type="EMBL" id="CP080467">
    <property type="protein sequence ID" value="UNO49997.1"/>
    <property type="molecule type" value="Genomic_DNA"/>
</dbReference>
<dbReference type="Proteomes" id="UP000829401">
    <property type="component" value="Chromosome"/>
</dbReference>
<dbReference type="KEGG" id="aaco:K1I37_05755"/>
<dbReference type="InterPro" id="IPR010067">
    <property type="entry name" value="ABC_SsuA_sub-bd"/>
</dbReference>
<comment type="similarity">
    <text evidence="2">Belongs to the bacterial solute-binding protein SsuA/TauA family.</text>
</comment>
<keyword evidence="4" id="KW-0732">Signal</keyword>
<name>T0BY47_ALIAG</name>
<feature type="domain" description="Solute-binding protein family 3/N-terminal" evidence="7">
    <location>
        <begin position="45"/>
        <end position="261"/>
    </location>
</feature>
<evidence type="ECO:0000313" key="8">
    <source>
        <dbReference type="EMBL" id="UNO49997.1"/>
    </source>
</evidence>
<dbReference type="PROSITE" id="PS51257">
    <property type="entry name" value="PROKAR_LIPOPROTEIN"/>
    <property type="match status" value="1"/>
</dbReference>
<dbReference type="InterPro" id="IPR015168">
    <property type="entry name" value="SsuA/THI5"/>
</dbReference>
<keyword evidence="3" id="KW-0813">Transport</keyword>
<dbReference type="AlphaFoldDB" id="T0BY47"/>
<keyword evidence="9" id="KW-1185">Reference proteome</keyword>
<dbReference type="SUPFAM" id="SSF53850">
    <property type="entry name" value="Periplasmic binding protein-like II"/>
    <property type="match status" value="1"/>
</dbReference>
<evidence type="ECO:0000256" key="4">
    <source>
        <dbReference type="ARBA" id="ARBA00022729"/>
    </source>
</evidence>
<gene>
    <name evidence="8" type="ORF">K1I37_05755</name>
</gene>
<dbReference type="STRING" id="1356854.N007_08105"/>
<comment type="subcellular location">
    <subcellularLocation>
        <location evidence="1">Periplasm</location>
    </subcellularLocation>
</comment>
<protein>
    <recommendedName>
        <fullName evidence="6">Putative aliphatic sulfonates-binding protein</fullName>
    </recommendedName>
</protein>
<evidence type="ECO:0000313" key="9">
    <source>
        <dbReference type="Proteomes" id="UP000829401"/>
    </source>
</evidence>
<dbReference type="GO" id="GO:0042626">
    <property type="term" value="F:ATPase-coupled transmembrane transporter activity"/>
    <property type="evidence" value="ECO:0007669"/>
    <property type="project" value="InterPro"/>
</dbReference>
<dbReference type="GO" id="GO:0042597">
    <property type="term" value="C:periplasmic space"/>
    <property type="evidence" value="ECO:0007669"/>
    <property type="project" value="UniProtKB-SubCell"/>
</dbReference>
<evidence type="ECO:0000259" key="7">
    <source>
        <dbReference type="SMART" id="SM00062"/>
    </source>
</evidence>